<sequence length="239" mass="27404">MQRYFTAQDVEIDDLIVMSQEDTHHMKNVMRMATDDTIEIVDNKSQLFVAKIETIDERVRVRVIEARVDKSELPVETTLFVPLLKGDKLDWLLQKATELGAVHIKLYEADRAVVKLDQKKKEKKLQRFEKIVKEAAEQSKRLKVPSLKFVGNAKSLTIDDYDRFFIAYERLSGDASKQLNRMLTDDLKRIACIFGPEGGFSNAEVESLHDANAVRLGPRILRAETAPLYFLSALSIKYE</sequence>
<comment type="function">
    <text evidence="10 12">Specifically methylates the N3 position of the uracil ring of uridine 1498 (m3U1498) in 16S rRNA. Acts on the fully assembled 30S ribosomal subunit.</text>
</comment>
<evidence type="ECO:0000313" key="15">
    <source>
        <dbReference type="EMBL" id="SEV85187.1"/>
    </source>
</evidence>
<feature type="domain" description="Ribosomal RNA small subunit methyltransferase E methyltransferase" evidence="13">
    <location>
        <begin position="72"/>
        <end position="234"/>
    </location>
</feature>
<keyword evidence="16" id="KW-1185">Reference proteome</keyword>
<feature type="domain" description="Ribosomal RNA small subunit methyltransferase E PUA-like" evidence="14">
    <location>
        <begin position="21"/>
        <end position="57"/>
    </location>
</feature>
<evidence type="ECO:0000256" key="3">
    <source>
        <dbReference type="ARBA" id="ARBA00012328"/>
    </source>
</evidence>
<dbReference type="InterPro" id="IPR029026">
    <property type="entry name" value="tRNA_m1G_MTases_N"/>
</dbReference>
<evidence type="ECO:0000256" key="8">
    <source>
        <dbReference type="ARBA" id="ARBA00022679"/>
    </source>
</evidence>
<keyword evidence="6 12" id="KW-0698">rRNA processing</keyword>
<evidence type="ECO:0000256" key="6">
    <source>
        <dbReference type="ARBA" id="ARBA00022552"/>
    </source>
</evidence>
<dbReference type="InterPro" id="IPR029028">
    <property type="entry name" value="Alpha/beta_knot_MTases"/>
</dbReference>
<reference evidence="15 16" key="1">
    <citation type="submission" date="2016-10" db="EMBL/GenBank/DDBJ databases">
        <authorList>
            <person name="Varghese N."/>
            <person name="Submissions S."/>
        </authorList>
    </citation>
    <scope>NUCLEOTIDE SEQUENCE [LARGE SCALE GENOMIC DNA]</scope>
    <source>
        <strain evidence="15 16">IBRC-M10081</strain>
    </source>
</reference>
<keyword evidence="9 12" id="KW-0949">S-adenosyl-L-methionine</keyword>
<dbReference type="CDD" id="cd18084">
    <property type="entry name" value="RsmE-like"/>
    <property type="match status" value="1"/>
</dbReference>
<evidence type="ECO:0000256" key="10">
    <source>
        <dbReference type="ARBA" id="ARBA00025699"/>
    </source>
</evidence>
<dbReference type="GO" id="GO:0005737">
    <property type="term" value="C:cytoplasm"/>
    <property type="evidence" value="ECO:0007669"/>
    <property type="project" value="UniProtKB-SubCell"/>
</dbReference>
<dbReference type="InterPro" id="IPR046887">
    <property type="entry name" value="RsmE_PUA-like"/>
</dbReference>
<keyword evidence="7 12" id="KW-0489">Methyltransferase</keyword>
<dbReference type="Pfam" id="PF20260">
    <property type="entry name" value="PUA_4"/>
    <property type="match status" value="1"/>
</dbReference>
<dbReference type="PANTHER" id="PTHR30027:SF3">
    <property type="entry name" value="16S RRNA (URACIL(1498)-N(3))-METHYLTRANSFERASE"/>
    <property type="match status" value="1"/>
</dbReference>
<evidence type="ECO:0000313" key="16">
    <source>
        <dbReference type="Proteomes" id="UP000243605"/>
    </source>
</evidence>
<dbReference type="EMBL" id="FOIT01000001">
    <property type="protein sequence ID" value="SEV85187.1"/>
    <property type="molecule type" value="Genomic_DNA"/>
</dbReference>
<dbReference type="NCBIfam" id="TIGR00046">
    <property type="entry name" value="RsmE family RNA methyltransferase"/>
    <property type="match status" value="1"/>
</dbReference>
<name>A0A662Z169_9STAP</name>
<comment type="similarity">
    <text evidence="2 12">Belongs to the RNA methyltransferase RsmE family.</text>
</comment>
<evidence type="ECO:0000256" key="7">
    <source>
        <dbReference type="ARBA" id="ARBA00022603"/>
    </source>
</evidence>
<organism evidence="15 16">
    <name type="scientific">Aliicoccus persicus</name>
    <dbReference type="NCBI Taxonomy" id="930138"/>
    <lineage>
        <taxon>Bacteria</taxon>
        <taxon>Bacillati</taxon>
        <taxon>Bacillota</taxon>
        <taxon>Bacilli</taxon>
        <taxon>Bacillales</taxon>
        <taxon>Staphylococcaceae</taxon>
        <taxon>Aliicoccus</taxon>
    </lineage>
</organism>
<dbReference type="GO" id="GO:0070042">
    <property type="term" value="F:rRNA (uridine-N3-)-methyltransferase activity"/>
    <property type="evidence" value="ECO:0007669"/>
    <property type="project" value="TreeGrafter"/>
</dbReference>
<dbReference type="SUPFAM" id="SSF88697">
    <property type="entry name" value="PUA domain-like"/>
    <property type="match status" value="1"/>
</dbReference>
<evidence type="ECO:0000259" key="14">
    <source>
        <dbReference type="Pfam" id="PF20260"/>
    </source>
</evidence>
<keyword evidence="5 12" id="KW-0963">Cytoplasm</keyword>
<accession>A0A662Z169</accession>
<dbReference type="AlphaFoldDB" id="A0A662Z169"/>
<dbReference type="Proteomes" id="UP000243605">
    <property type="component" value="Unassembled WGS sequence"/>
</dbReference>
<keyword evidence="8 12" id="KW-0808">Transferase</keyword>
<dbReference type="EC" id="2.1.1.193" evidence="3 12"/>
<evidence type="ECO:0000256" key="4">
    <source>
        <dbReference type="ARBA" id="ARBA00013673"/>
    </source>
</evidence>
<proteinExistence type="inferred from homology"/>
<evidence type="ECO:0000256" key="1">
    <source>
        <dbReference type="ARBA" id="ARBA00004496"/>
    </source>
</evidence>
<evidence type="ECO:0000256" key="9">
    <source>
        <dbReference type="ARBA" id="ARBA00022691"/>
    </source>
</evidence>
<dbReference type="InterPro" id="IPR015947">
    <property type="entry name" value="PUA-like_sf"/>
</dbReference>
<dbReference type="PIRSF" id="PIRSF015601">
    <property type="entry name" value="MTase_slr0722"/>
    <property type="match status" value="1"/>
</dbReference>
<dbReference type="RefSeq" id="WP_091473545.1">
    <property type="nucleotide sequence ID" value="NZ_FOIT01000001.1"/>
</dbReference>
<evidence type="ECO:0000259" key="13">
    <source>
        <dbReference type="Pfam" id="PF04452"/>
    </source>
</evidence>
<gene>
    <name evidence="15" type="ORF">SAMN05192557_0482</name>
</gene>
<protein>
    <recommendedName>
        <fullName evidence="4 12">Ribosomal RNA small subunit methyltransferase E</fullName>
        <ecNumber evidence="3 12">2.1.1.193</ecNumber>
    </recommendedName>
</protein>
<dbReference type="InterPro" id="IPR006700">
    <property type="entry name" value="RsmE"/>
</dbReference>
<dbReference type="PANTHER" id="PTHR30027">
    <property type="entry name" value="RIBOSOMAL RNA SMALL SUBUNIT METHYLTRANSFERASE E"/>
    <property type="match status" value="1"/>
</dbReference>
<comment type="subcellular location">
    <subcellularLocation>
        <location evidence="1 12">Cytoplasm</location>
    </subcellularLocation>
</comment>
<dbReference type="InterPro" id="IPR046886">
    <property type="entry name" value="RsmE_MTase_dom"/>
</dbReference>
<dbReference type="GO" id="GO:0070475">
    <property type="term" value="P:rRNA base methylation"/>
    <property type="evidence" value="ECO:0007669"/>
    <property type="project" value="TreeGrafter"/>
</dbReference>
<dbReference type="SUPFAM" id="SSF75217">
    <property type="entry name" value="alpha/beta knot"/>
    <property type="match status" value="1"/>
</dbReference>
<evidence type="ECO:0000256" key="11">
    <source>
        <dbReference type="ARBA" id="ARBA00047944"/>
    </source>
</evidence>
<dbReference type="Pfam" id="PF04452">
    <property type="entry name" value="Methyltrans_RNA"/>
    <property type="match status" value="1"/>
</dbReference>
<evidence type="ECO:0000256" key="12">
    <source>
        <dbReference type="PIRNR" id="PIRNR015601"/>
    </source>
</evidence>
<comment type="catalytic activity">
    <reaction evidence="11 12">
        <text>uridine(1498) in 16S rRNA + S-adenosyl-L-methionine = N(3)-methyluridine(1498) in 16S rRNA + S-adenosyl-L-homocysteine + H(+)</text>
        <dbReference type="Rhea" id="RHEA:42920"/>
        <dbReference type="Rhea" id="RHEA-COMP:10283"/>
        <dbReference type="Rhea" id="RHEA-COMP:10284"/>
        <dbReference type="ChEBI" id="CHEBI:15378"/>
        <dbReference type="ChEBI" id="CHEBI:57856"/>
        <dbReference type="ChEBI" id="CHEBI:59789"/>
        <dbReference type="ChEBI" id="CHEBI:65315"/>
        <dbReference type="ChEBI" id="CHEBI:74502"/>
        <dbReference type="EC" id="2.1.1.193"/>
    </reaction>
</comment>
<dbReference type="OrthoDB" id="9815641at2"/>
<evidence type="ECO:0000256" key="5">
    <source>
        <dbReference type="ARBA" id="ARBA00022490"/>
    </source>
</evidence>
<evidence type="ECO:0000256" key="2">
    <source>
        <dbReference type="ARBA" id="ARBA00005528"/>
    </source>
</evidence>
<dbReference type="Gene3D" id="3.40.1280.10">
    <property type="match status" value="1"/>
</dbReference>